<dbReference type="GO" id="GO:0046872">
    <property type="term" value="F:metal ion binding"/>
    <property type="evidence" value="ECO:0007669"/>
    <property type="project" value="UniProtKB-UniRule"/>
</dbReference>
<dbReference type="InterPro" id="IPR036688">
    <property type="entry name" value="MoeA_C_domain_IV_sf"/>
</dbReference>
<dbReference type="InterPro" id="IPR005110">
    <property type="entry name" value="MoeA_linker/N"/>
</dbReference>
<evidence type="ECO:0000256" key="5">
    <source>
        <dbReference type="ARBA" id="ARBA00047317"/>
    </source>
</evidence>
<dbReference type="Gene3D" id="2.40.340.10">
    <property type="entry name" value="MoeA, C-terminal, domain IV"/>
    <property type="match status" value="1"/>
</dbReference>
<dbReference type="NCBIfam" id="TIGR00177">
    <property type="entry name" value="molyb_syn"/>
    <property type="match status" value="1"/>
</dbReference>
<evidence type="ECO:0000313" key="9">
    <source>
        <dbReference type="Proteomes" id="UP000002714"/>
    </source>
</evidence>
<dbReference type="Gene3D" id="2.170.190.11">
    <property type="entry name" value="Molybdopterin biosynthesis moea protein, domain 3"/>
    <property type="match status" value="1"/>
</dbReference>
<dbReference type="FunFam" id="2.170.190.11:FF:000001">
    <property type="entry name" value="Molybdopterin molybdenumtransferase"/>
    <property type="match status" value="1"/>
</dbReference>
<organism evidence="8 9">
    <name type="scientific">Sulfurimonas denitrificans (strain ATCC 33889 / DSM 1251)</name>
    <name type="common">Thiomicrospira denitrificans (strain ATCC 33889 / DSM 1251)</name>
    <dbReference type="NCBI Taxonomy" id="326298"/>
    <lineage>
        <taxon>Bacteria</taxon>
        <taxon>Pseudomonadati</taxon>
        <taxon>Campylobacterota</taxon>
        <taxon>Epsilonproteobacteria</taxon>
        <taxon>Campylobacterales</taxon>
        <taxon>Sulfurimonadaceae</taxon>
        <taxon>Sulfurimonas</taxon>
    </lineage>
</organism>
<dbReference type="STRING" id="326298.Suden_1912"/>
<evidence type="ECO:0000259" key="7">
    <source>
        <dbReference type="SMART" id="SM00852"/>
    </source>
</evidence>
<dbReference type="UniPathway" id="UPA00344"/>
<evidence type="ECO:0000313" key="8">
    <source>
        <dbReference type="EMBL" id="ABB45186.1"/>
    </source>
</evidence>
<dbReference type="CDD" id="cd00887">
    <property type="entry name" value="MoeA"/>
    <property type="match status" value="1"/>
</dbReference>
<comment type="similarity">
    <text evidence="3 6">Belongs to the MoeA family.</text>
</comment>
<dbReference type="GO" id="GO:0005829">
    <property type="term" value="C:cytosol"/>
    <property type="evidence" value="ECO:0007669"/>
    <property type="project" value="TreeGrafter"/>
</dbReference>
<keyword evidence="6" id="KW-0500">Molybdenum</keyword>
<dbReference type="eggNOG" id="COG0303">
    <property type="taxonomic scope" value="Bacteria"/>
</dbReference>
<evidence type="ECO:0000256" key="2">
    <source>
        <dbReference type="ARBA" id="ARBA00005046"/>
    </source>
</evidence>
<evidence type="ECO:0000256" key="1">
    <source>
        <dbReference type="ARBA" id="ARBA00002901"/>
    </source>
</evidence>
<dbReference type="Pfam" id="PF00994">
    <property type="entry name" value="MoCF_biosynth"/>
    <property type="match status" value="1"/>
</dbReference>
<dbReference type="PANTHER" id="PTHR10192">
    <property type="entry name" value="MOLYBDOPTERIN BIOSYNTHESIS PROTEIN"/>
    <property type="match status" value="1"/>
</dbReference>
<dbReference type="Pfam" id="PF03453">
    <property type="entry name" value="MoeA_N"/>
    <property type="match status" value="1"/>
</dbReference>
<keyword evidence="9" id="KW-1185">Reference proteome</keyword>
<dbReference type="InterPro" id="IPR001453">
    <property type="entry name" value="MoaB/Mog_dom"/>
</dbReference>
<proteinExistence type="inferred from homology"/>
<comment type="catalytic activity">
    <reaction evidence="5">
        <text>adenylyl-molybdopterin + molybdate = Mo-molybdopterin + AMP + H(+)</text>
        <dbReference type="Rhea" id="RHEA:35047"/>
        <dbReference type="ChEBI" id="CHEBI:15378"/>
        <dbReference type="ChEBI" id="CHEBI:36264"/>
        <dbReference type="ChEBI" id="CHEBI:62727"/>
        <dbReference type="ChEBI" id="CHEBI:71302"/>
        <dbReference type="ChEBI" id="CHEBI:456215"/>
        <dbReference type="EC" id="2.10.1.1"/>
    </reaction>
</comment>
<dbReference type="GO" id="GO:0061599">
    <property type="term" value="F:molybdopterin molybdotransferase activity"/>
    <property type="evidence" value="ECO:0007669"/>
    <property type="project" value="UniProtKB-UniRule"/>
</dbReference>
<reference evidence="8 9" key="1">
    <citation type="journal article" date="2008" name="Appl. Environ. Microbiol.">
        <title>Genome of the epsilonproteobacterial chemolithoautotroph Sulfurimonas denitrificans.</title>
        <authorList>
            <person name="Sievert S.M."/>
            <person name="Scott K.M."/>
            <person name="Klotz M.G."/>
            <person name="Chain P.S.G."/>
            <person name="Hauser L.J."/>
            <person name="Hemp J."/>
            <person name="Huegler M."/>
            <person name="Land M."/>
            <person name="Lapidus A."/>
            <person name="Larimer F.W."/>
            <person name="Lucas S."/>
            <person name="Malfatti S.A."/>
            <person name="Meyer F."/>
            <person name="Paulsen I.T."/>
            <person name="Ren Q."/>
            <person name="Simon J."/>
            <person name="Bailey K."/>
            <person name="Diaz E."/>
            <person name="Fitzpatrick K.A."/>
            <person name="Glover B."/>
            <person name="Gwatney N."/>
            <person name="Korajkic A."/>
            <person name="Long A."/>
            <person name="Mobberley J.M."/>
            <person name="Pantry S.N."/>
            <person name="Pazder G."/>
            <person name="Peterson S."/>
            <person name="Quintanilla J.D."/>
            <person name="Sprinkle R."/>
            <person name="Stephens J."/>
            <person name="Thomas P."/>
            <person name="Vaughn R."/>
            <person name="Weber M.J."/>
            <person name="Wooten L.L."/>
        </authorList>
    </citation>
    <scope>NUCLEOTIDE SEQUENCE [LARGE SCALE GENOMIC DNA]</scope>
    <source>
        <strain evidence="9">ATCC 33889 / DSM 1251</strain>
    </source>
</reference>
<evidence type="ECO:0000256" key="3">
    <source>
        <dbReference type="ARBA" id="ARBA00010763"/>
    </source>
</evidence>
<dbReference type="EMBL" id="CP000153">
    <property type="protein sequence ID" value="ABB45186.1"/>
    <property type="molecule type" value="Genomic_DNA"/>
</dbReference>
<dbReference type="EC" id="2.10.1.1" evidence="6"/>
<dbReference type="GO" id="GO:0006777">
    <property type="term" value="P:Mo-molybdopterin cofactor biosynthetic process"/>
    <property type="evidence" value="ECO:0007669"/>
    <property type="project" value="UniProtKB-UniRule"/>
</dbReference>
<keyword evidence="6" id="KW-0479">Metal-binding</keyword>
<dbReference type="InterPro" id="IPR038987">
    <property type="entry name" value="MoeA-like"/>
</dbReference>
<feature type="domain" description="MoaB/Mog" evidence="7">
    <location>
        <begin position="218"/>
        <end position="355"/>
    </location>
</feature>
<dbReference type="NCBIfam" id="NF045515">
    <property type="entry name" value="Glp_gephyrin"/>
    <property type="match status" value="1"/>
</dbReference>
<dbReference type="InterPro" id="IPR036425">
    <property type="entry name" value="MoaB/Mog-like_dom_sf"/>
</dbReference>
<comment type="cofactor">
    <cofactor evidence="6">
        <name>Mg(2+)</name>
        <dbReference type="ChEBI" id="CHEBI:18420"/>
    </cofactor>
</comment>
<keyword evidence="6" id="KW-0808">Transferase</keyword>
<accession>Q30P95</accession>
<keyword evidence="6" id="KW-0460">Magnesium</keyword>
<protein>
    <recommendedName>
        <fullName evidence="6">Molybdopterin molybdenumtransferase</fullName>
        <ecNumber evidence="6">2.10.1.1</ecNumber>
    </recommendedName>
</protein>
<dbReference type="Gene3D" id="3.90.105.10">
    <property type="entry name" value="Molybdopterin biosynthesis moea protein, domain 2"/>
    <property type="match status" value="1"/>
</dbReference>
<evidence type="ECO:0000256" key="4">
    <source>
        <dbReference type="ARBA" id="ARBA00023150"/>
    </source>
</evidence>
<dbReference type="KEGG" id="tdn:Suden_1912"/>
<comment type="function">
    <text evidence="1 6">Catalyzes the insertion of molybdate into adenylated molybdopterin with the concomitant release of AMP.</text>
</comment>
<dbReference type="InterPro" id="IPR036135">
    <property type="entry name" value="MoeA_linker/N_sf"/>
</dbReference>
<comment type="pathway">
    <text evidence="2 6">Cofactor biosynthesis; molybdopterin biosynthesis.</text>
</comment>
<sequence length="453" mass="49790">MPKSIKIFIKMTPKTAITPQLCVTILISYISFIPKCYNKNAKRRNMATSIEEALQIIYKHTAPKSLKIVPIENALGYVLAEDITATHNLPPFDNSAMDGYAIKADDAQMSLKVKHTIFAGDNSGEELESGFAIKIMTGAKIPIGCDSVVPIERVQNFDNAITIMDKVKKGSNIRLYAEDIKSGSTLLNKGEKIFAHHVTLLASQGISHIKVYKKPKVAIFASGNELKMHFESVDAHQLYNTNSPTFFARAKELGCDVDFIGTAKDSLENIHKHIQSALDSDLIITSGGVSVGDADFTKEAFGAFGYEIYFDKVDIKPGKPTTFGKCKETLVLNLPGNPLAAALNFEIFAQTIILALKGDAAKYIAPLETKMANDYAIKNGKIAVIPGFFDGASFKAHEKFSPGMIMPLALCNAFIIVDEKCQMLKKDSSIKIISTRFSFNSKEQKELLNRCRI</sequence>
<dbReference type="SMART" id="SM00852">
    <property type="entry name" value="MoCF_biosynth"/>
    <property type="match status" value="1"/>
</dbReference>
<name>Q30P95_SULDN</name>
<dbReference type="PANTHER" id="PTHR10192:SF5">
    <property type="entry name" value="GEPHYRIN"/>
    <property type="match status" value="1"/>
</dbReference>
<dbReference type="Proteomes" id="UP000002714">
    <property type="component" value="Chromosome"/>
</dbReference>
<dbReference type="HOGENOM" id="CLU_010186_7_1_7"/>
<dbReference type="Gene3D" id="3.40.980.10">
    <property type="entry name" value="MoaB/Mog-like domain"/>
    <property type="match status" value="1"/>
</dbReference>
<keyword evidence="4 6" id="KW-0501">Molybdenum cofactor biosynthesis</keyword>
<dbReference type="SUPFAM" id="SSF53218">
    <property type="entry name" value="Molybdenum cofactor biosynthesis proteins"/>
    <property type="match status" value="1"/>
</dbReference>
<dbReference type="AlphaFoldDB" id="Q30P95"/>
<gene>
    <name evidence="8" type="ordered locus">Suden_1912</name>
</gene>
<dbReference type="SUPFAM" id="SSF63882">
    <property type="entry name" value="MoeA N-terminal region -like"/>
    <property type="match status" value="1"/>
</dbReference>
<evidence type="ECO:0000256" key="6">
    <source>
        <dbReference type="RuleBase" id="RU365090"/>
    </source>
</evidence>